<dbReference type="InterPro" id="IPR006035">
    <property type="entry name" value="Ureohydrolase"/>
</dbReference>
<evidence type="ECO:0000313" key="7">
    <source>
        <dbReference type="Proteomes" id="UP000176951"/>
    </source>
</evidence>
<gene>
    <name evidence="6" type="ORF">A3A97_01280</name>
</gene>
<evidence type="ECO:0000256" key="2">
    <source>
        <dbReference type="ARBA" id="ARBA00022723"/>
    </source>
</evidence>
<comment type="cofactor">
    <cofactor evidence="4">
        <name>Mn(2+)</name>
        <dbReference type="ChEBI" id="CHEBI:29035"/>
    </cofactor>
    <text evidence="4">Binds 2 manganese ions per subunit.</text>
</comment>
<feature type="binding site" evidence="4">
    <location>
        <position position="208"/>
    </location>
    <ligand>
        <name>Mn(2+)</name>
        <dbReference type="ChEBI" id="CHEBI:29035"/>
        <label>1</label>
    </ligand>
</feature>
<feature type="binding site" evidence="4">
    <location>
        <position position="206"/>
    </location>
    <ligand>
        <name>Mn(2+)</name>
        <dbReference type="ChEBI" id="CHEBI:29035"/>
        <label>1</label>
    </ligand>
</feature>
<dbReference type="AlphaFoldDB" id="A0A1G2PSB5"/>
<dbReference type="PIRSF" id="PIRSF036979">
    <property type="entry name" value="Arginase"/>
    <property type="match status" value="1"/>
</dbReference>
<dbReference type="PANTHER" id="PTHR11358:SF26">
    <property type="entry name" value="GUANIDINO ACID HYDROLASE, MITOCHONDRIAL"/>
    <property type="match status" value="1"/>
</dbReference>
<evidence type="ECO:0000313" key="6">
    <source>
        <dbReference type="EMBL" id="OHA50501.1"/>
    </source>
</evidence>
<proteinExistence type="inferred from homology"/>
<sequence>MIRQTFLGIEEPSYEKARAVIIPVPYDVMASYGTGARFGPDAILRASQQIETYDEELEKDLDTLPLFTHEPLTPDKSSAEAMLDKLEAIVKEVDEDGKIPVVLGGDHSLSIAPSRYFAKKYPGVGILHLDAHSDLRTIWEESPFSHASSMRHAYNLGAMMVQVGIRSMPKEVVDECKEHRKVFLAPEVPVEEIISALPDKVYISLDIDVLDPSLIPATGTPEPGGIGWYDLLKLLRAVATKKQVLGFDLMELSPVPGLIHPEYTAARLLTKFFGYLLA</sequence>
<dbReference type="SUPFAM" id="SSF52768">
    <property type="entry name" value="Arginase/deacetylase"/>
    <property type="match status" value="1"/>
</dbReference>
<dbReference type="InterPro" id="IPR020855">
    <property type="entry name" value="Ureohydrolase_Mn_BS"/>
</dbReference>
<evidence type="ECO:0000256" key="4">
    <source>
        <dbReference type="PIRSR" id="PIRSR036979-1"/>
    </source>
</evidence>
<evidence type="ECO:0000256" key="1">
    <source>
        <dbReference type="ARBA" id="ARBA00009227"/>
    </source>
</evidence>
<comment type="caution">
    <text evidence="6">The sequence shown here is derived from an EMBL/GenBank/DDBJ whole genome shotgun (WGS) entry which is preliminary data.</text>
</comment>
<dbReference type="Proteomes" id="UP000176951">
    <property type="component" value="Unassembled WGS sequence"/>
</dbReference>
<feature type="binding site" evidence="4">
    <location>
        <position position="130"/>
    </location>
    <ligand>
        <name>Mn(2+)</name>
        <dbReference type="ChEBI" id="CHEBI:29035"/>
        <label>1</label>
    </ligand>
</feature>
<dbReference type="GO" id="GO:0008783">
    <property type="term" value="F:agmatinase activity"/>
    <property type="evidence" value="ECO:0007669"/>
    <property type="project" value="TreeGrafter"/>
</dbReference>
<keyword evidence="4" id="KW-0464">Manganese</keyword>
<evidence type="ECO:0000256" key="5">
    <source>
        <dbReference type="RuleBase" id="RU003684"/>
    </source>
</evidence>
<feature type="binding site" evidence="4">
    <location>
        <position position="134"/>
    </location>
    <ligand>
        <name>Mn(2+)</name>
        <dbReference type="ChEBI" id="CHEBI:29035"/>
        <label>1</label>
    </ligand>
</feature>
<dbReference type="PANTHER" id="PTHR11358">
    <property type="entry name" value="ARGINASE/AGMATINASE"/>
    <property type="match status" value="1"/>
</dbReference>
<keyword evidence="2 4" id="KW-0479">Metal-binding</keyword>
<dbReference type="InterPro" id="IPR023696">
    <property type="entry name" value="Ureohydrolase_dom_sf"/>
</dbReference>
<dbReference type="GO" id="GO:0033389">
    <property type="term" value="P:putrescine biosynthetic process from arginine, via agmatine"/>
    <property type="evidence" value="ECO:0007669"/>
    <property type="project" value="TreeGrafter"/>
</dbReference>
<feature type="binding site" evidence="4">
    <location>
        <position position="107"/>
    </location>
    <ligand>
        <name>Mn(2+)</name>
        <dbReference type="ChEBI" id="CHEBI:29035"/>
        <label>1</label>
    </ligand>
</feature>
<organism evidence="6 7">
    <name type="scientific">Candidatus Terrybacteria bacterium RIFCSPLOWO2_01_FULL_40_23</name>
    <dbReference type="NCBI Taxonomy" id="1802366"/>
    <lineage>
        <taxon>Bacteria</taxon>
        <taxon>Candidatus Terryibacteriota</taxon>
    </lineage>
</organism>
<name>A0A1G2PSB5_9BACT</name>
<evidence type="ECO:0000256" key="3">
    <source>
        <dbReference type="ARBA" id="ARBA00022801"/>
    </source>
</evidence>
<accession>A0A1G2PSB5</accession>
<feature type="binding site" evidence="4">
    <location>
        <position position="132"/>
    </location>
    <ligand>
        <name>Mn(2+)</name>
        <dbReference type="ChEBI" id="CHEBI:29035"/>
        <label>1</label>
    </ligand>
</feature>
<dbReference type="Pfam" id="PF00491">
    <property type="entry name" value="Arginase"/>
    <property type="match status" value="1"/>
</dbReference>
<dbReference type="Gene3D" id="3.40.800.10">
    <property type="entry name" value="Ureohydrolase domain"/>
    <property type="match status" value="1"/>
</dbReference>
<comment type="similarity">
    <text evidence="1">Belongs to the arginase family. Agmatinase subfamily.</text>
</comment>
<dbReference type="CDD" id="cd11593">
    <property type="entry name" value="Agmatinase-like_2"/>
    <property type="match status" value="1"/>
</dbReference>
<dbReference type="PROSITE" id="PS51409">
    <property type="entry name" value="ARGINASE_2"/>
    <property type="match status" value="1"/>
</dbReference>
<reference evidence="6 7" key="1">
    <citation type="journal article" date="2016" name="Nat. Commun.">
        <title>Thousands of microbial genomes shed light on interconnected biogeochemical processes in an aquifer system.</title>
        <authorList>
            <person name="Anantharaman K."/>
            <person name="Brown C.T."/>
            <person name="Hug L.A."/>
            <person name="Sharon I."/>
            <person name="Castelle C.J."/>
            <person name="Probst A.J."/>
            <person name="Thomas B.C."/>
            <person name="Singh A."/>
            <person name="Wilkins M.J."/>
            <person name="Karaoz U."/>
            <person name="Brodie E.L."/>
            <person name="Williams K.H."/>
            <person name="Hubbard S.S."/>
            <person name="Banfield J.F."/>
        </authorList>
    </citation>
    <scope>NUCLEOTIDE SEQUENCE [LARGE SCALE GENOMIC DNA]</scope>
</reference>
<protein>
    <submittedName>
        <fullName evidence="6">Agmatinase</fullName>
    </submittedName>
</protein>
<dbReference type="GO" id="GO:0046872">
    <property type="term" value="F:metal ion binding"/>
    <property type="evidence" value="ECO:0007669"/>
    <property type="project" value="UniProtKB-KW"/>
</dbReference>
<dbReference type="NCBIfam" id="TIGR01230">
    <property type="entry name" value="agmatinase"/>
    <property type="match status" value="1"/>
</dbReference>
<dbReference type="PROSITE" id="PS01053">
    <property type="entry name" value="ARGINASE_1"/>
    <property type="match status" value="1"/>
</dbReference>
<dbReference type="EMBL" id="MHSW01000035">
    <property type="protein sequence ID" value="OHA50501.1"/>
    <property type="molecule type" value="Genomic_DNA"/>
</dbReference>
<keyword evidence="3 5" id="KW-0378">Hydrolase</keyword>
<dbReference type="InterPro" id="IPR005925">
    <property type="entry name" value="Agmatinase-rel"/>
</dbReference>